<dbReference type="EMBL" id="AZEB01000014">
    <property type="protein sequence ID" value="KRL21540.1"/>
    <property type="molecule type" value="Genomic_DNA"/>
</dbReference>
<name>A0A0R1NTA4_9LACO</name>
<protein>
    <submittedName>
        <fullName evidence="2">DNA-binding helix-turn-helix protein</fullName>
    </submittedName>
</protein>
<keyword evidence="2" id="KW-0238">DNA-binding</keyword>
<dbReference type="PATRIC" id="fig|1423766.4.peg.734"/>
<evidence type="ECO:0000313" key="3">
    <source>
        <dbReference type="Proteomes" id="UP000051439"/>
    </source>
</evidence>
<evidence type="ECO:0000313" key="2">
    <source>
        <dbReference type="EMBL" id="KRL21540.1"/>
    </source>
</evidence>
<dbReference type="Proteomes" id="UP000051439">
    <property type="component" value="Unassembled WGS sequence"/>
</dbReference>
<organism evidence="2 3">
    <name type="scientific">Lentilactobacillus kisonensis DSM 19906 = JCM 15041</name>
    <dbReference type="NCBI Taxonomy" id="1423766"/>
    <lineage>
        <taxon>Bacteria</taxon>
        <taxon>Bacillati</taxon>
        <taxon>Bacillota</taxon>
        <taxon>Bacilli</taxon>
        <taxon>Lactobacillales</taxon>
        <taxon>Lactobacillaceae</taxon>
        <taxon>Lentilactobacillus</taxon>
    </lineage>
</organism>
<dbReference type="CDD" id="cd00093">
    <property type="entry name" value="HTH_XRE"/>
    <property type="match status" value="1"/>
</dbReference>
<dbReference type="NCBIfam" id="TIGR01716">
    <property type="entry name" value="RGG_Cterm"/>
    <property type="match status" value="1"/>
</dbReference>
<dbReference type="InterPro" id="IPR053163">
    <property type="entry name" value="HTH-type_regulator_Rgg"/>
</dbReference>
<dbReference type="PANTHER" id="PTHR37038">
    <property type="entry name" value="TRANSCRIPTIONAL REGULATOR-RELATED"/>
    <property type="match status" value="1"/>
</dbReference>
<dbReference type="InterPro" id="IPR011990">
    <property type="entry name" value="TPR-like_helical_dom_sf"/>
</dbReference>
<dbReference type="Gene3D" id="1.25.40.10">
    <property type="entry name" value="Tetratricopeptide repeat domain"/>
    <property type="match status" value="1"/>
</dbReference>
<dbReference type="RefSeq" id="WP_008855523.1">
    <property type="nucleotide sequence ID" value="NZ_AZEB01000014.1"/>
</dbReference>
<sequence length="301" mass="33995">MEEIGPTVKKIRIIKGFTQKEVYAAVISRSFANRFERGLNDVSAAKLFIILDHLSISVDEFRFIQNNYQQTVANELQTQLNKAYDSHDLQQLGQIVAANKQSANLSLRSLAATGEILIESYYSKTVSITPEINNFWDKLFASKTWTIHEIKLAVPLFIIATSTGQIDLIPKMVNQFEINCKKYISNGSDPFGMLDELLNMYLAVFQIQLNLGQFEEAQNLAQKVDAIDPHTLSANSRISQQLIKGISQLYFGNQATGEHILQTIEAFESLYSPAIDHNVIEIIDVRRKLAGKYRKMQGESD</sequence>
<proteinExistence type="predicted"/>
<dbReference type="GO" id="GO:0003677">
    <property type="term" value="F:DNA binding"/>
    <property type="evidence" value="ECO:0007669"/>
    <property type="project" value="UniProtKB-KW"/>
</dbReference>
<keyword evidence="3" id="KW-1185">Reference proteome</keyword>
<dbReference type="InterPro" id="IPR010982">
    <property type="entry name" value="Lambda_DNA-bd_dom_sf"/>
</dbReference>
<dbReference type="Pfam" id="PF01381">
    <property type="entry name" value="HTH_3"/>
    <property type="match status" value="1"/>
</dbReference>
<accession>A0A0R1NTA4</accession>
<reference evidence="2 3" key="1">
    <citation type="journal article" date="2015" name="Genome Announc.">
        <title>Expanding the biotechnology potential of lactobacilli through comparative genomics of 213 strains and associated genera.</title>
        <authorList>
            <person name="Sun Z."/>
            <person name="Harris H.M."/>
            <person name="McCann A."/>
            <person name="Guo C."/>
            <person name="Argimon S."/>
            <person name="Zhang W."/>
            <person name="Yang X."/>
            <person name="Jeffery I.B."/>
            <person name="Cooney J.C."/>
            <person name="Kagawa T.F."/>
            <person name="Liu W."/>
            <person name="Song Y."/>
            <person name="Salvetti E."/>
            <person name="Wrobel A."/>
            <person name="Rasinkangas P."/>
            <person name="Parkhill J."/>
            <person name="Rea M.C."/>
            <person name="O'Sullivan O."/>
            <person name="Ritari J."/>
            <person name="Douillard F.P."/>
            <person name="Paul Ross R."/>
            <person name="Yang R."/>
            <person name="Briner A.E."/>
            <person name="Felis G.E."/>
            <person name="de Vos W.M."/>
            <person name="Barrangou R."/>
            <person name="Klaenhammer T.R."/>
            <person name="Caufield P.W."/>
            <person name="Cui Y."/>
            <person name="Zhang H."/>
            <person name="O'Toole P.W."/>
        </authorList>
    </citation>
    <scope>NUCLEOTIDE SEQUENCE [LARGE SCALE GENOMIC DNA]</scope>
    <source>
        <strain evidence="2 3">DSM 19906</strain>
    </source>
</reference>
<comment type="caution">
    <text evidence="2">The sequence shown here is derived from an EMBL/GenBank/DDBJ whole genome shotgun (WGS) entry which is preliminary data.</text>
</comment>
<dbReference type="InterPro" id="IPR001387">
    <property type="entry name" value="Cro/C1-type_HTH"/>
</dbReference>
<gene>
    <name evidence="2" type="ORF">FC98_GL000716</name>
</gene>
<feature type="domain" description="HTH cro/C1-type" evidence="1">
    <location>
        <begin position="8"/>
        <end position="61"/>
    </location>
</feature>
<dbReference type="SMART" id="SM00530">
    <property type="entry name" value="HTH_XRE"/>
    <property type="match status" value="1"/>
</dbReference>
<dbReference type="AlphaFoldDB" id="A0A0R1NTA4"/>
<dbReference type="PROSITE" id="PS50943">
    <property type="entry name" value="HTH_CROC1"/>
    <property type="match status" value="1"/>
</dbReference>
<evidence type="ECO:0000259" key="1">
    <source>
        <dbReference type="PROSITE" id="PS50943"/>
    </source>
</evidence>
<dbReference type="InterPro" id="IPR010057">
    <property type="entry name" value="Transcription_activator_Rgg_C"/>
</dbReference>
<dbReference type="SUPFAM" id="SSF47413">
    <property type="entry name" value="lambda repressor-like DNA-binding domains"/>
    <property type="match status" value="1"/>
</dbReference>